<dbReference type="GO" id="GO:0019344">
    <property type="term" value="P:cysteine biosynthetic process"/>
    <property type="evidence" value="ECO:0007669"/>
    <property type="project" value="UniProtKB-ARBA"/>
</dbReference>
<dbReference type="EMBL" id="OV651813">
    <property type="protein sequence ID" value="CAH1099213.1"/>
    <property type="molecule type" value="Genomic_DNA"/>
</dbReference>
<evidence type="ECO:0000256" key="3">
    <source>
        <dbReference type="ARBA" id="ARBA00007103"/>
    </source>
</evidence>
<dbReference type="AlphaFoldDB" id="A0A9P0G437"/>
<dbReference type="FunFam" id="3.40.50.1100:FF:000003">
    <property type="entry name" value="Cystathionine beta-synthase"/>
    <property type="match status" value="1"/>
</dbReference>
<reference evidence="9" key="1">
    <citation type="submission" date="2022-01" db="EMBL/GenBank/DDBJ databases">
        <authorList>
            <person name="King R."/>
        </authorList>
    </citation>
    <scope>NUCLEOTIDE SEQUENCE</scope>
</reference>
<dbReference type="InterPro" id="IPR000644">
    <property type="entry name" value="CBS_dom"/>
</dbReference>
<dbReference type="GO" id="GO:0004122">
    <property type="term" value="F:cystathionine beta-synthase activity"/>
    <property type="evidence" value="ECO:0007669"/>
    <property type="project" value="UniProtKB-EC"/>
</dbReference>
<organism evidence="9 10">
    <name type="scientific">Psylliodes chrysocephalus</name>
    <dbReference type="NCBI Taxonomy" id="3402493"/>
    <lineage>
        <taxon>Eukaryota</taxon>
        <taxon>Metazoa</taxon>
        <taxon>Ecdysozoa</taxon>
        <taxon>Arthropoda</taxon>
        <taxon>Hexapoda</taxon>
        <taxon>Insecta</taxon>
        <taxon>Pterygota</taxon>
        <taxon>Neoptera</taxon>
        <taxon>Endopterygota</taxon>
        <taxon>Coleoptera</taxon>
        <taxon>Polyphaga</taxon>
        <taxon>Cucujiformia</taxon>
        <taxon>Chrysomeloidea</taxon>
        <taxon>Chrysomelidae</taxon>
        <taxon>Galerucinae</taxon>
        <taxon>Alticini</taxon>
        <taxon>Psylliodes</taxon>
    </lineage>
</organism>
<evidence type="ECO:0000259" key="8">
    <source>
        <dbReference type="PROSITE" id="PS51371"/>
    </source>
</evidence>
<dbReference type="InterPro" id="IPR036052">
    <property type="entry name" value="TrpB-like_PALP_sf"/>
</dbReference>
<dbReference type="OrthoDB" id="728at2759"/>
<dbReference type="Gene3D" id="3.10.580.10">
    <property type="entry name" value="CBS-domain"/>
    <property type="match status" value="1"/>
</dbReference>
<dbReference type="InterPro" id="IPR001926">
    <property type="entry name" value="TrpB-like_PALP"/>
</dbReference>
<evidence type="ECO:0000256" key="4">
    <source>
        <dbReference type="ARBA" id="ARBA00012041"/>
    </source>
</evidence>
<protein>
    <recommendedName>
        <fullName evidence="4">cystathionine beta-synthase</fullName>
        <ecNumber evidence="4">4.2.1.22</ecNumber>
    </recommendedName>
</protein>
<keyword evidence="10" id="KW-1185">Reference proteome</keyword>
<evidence type="ECO:0000256" key="6">
    <source>
        <dbReference type="ARBA" id="ARBA00047490"/>
    </source>
</evidence>
<dbReference type="GO" id="GO:0030170">
    <property type="term" value="F:pyridoxal phosphate binding"/>
    <property type="evidence" value="ECO:0007669"/>
    <property type="project" value="UniProtKB-ARBA"/>
</dbReference>
<sequence length="512" mass="57005">MFVFKSSLEESLCLPNRVSKCKWSKDSKNQVPSCHSKWDWKHESKKILPDILSAVGNTPMVKLNKIPKAEGIECEIYGKCEFLNPAGSIKDRISRRCIEDAENNGSLKPGGTVIEISSGNTGASIAWTCAIKGYRCIIILPDKFSKEKESIIRALGADVVRVPLANPPDSPEGMFGKAHILYNQIPNSVIIDQFSNPANPLMHYDTTAEEIFDQCDGQIDMIVLGCGTGGTLGGISRKFKEISPQTLIIGADPYGSTYAQPDSLNETDVKFIEIEGIGYSELLPPVCDRSMVHKWYKFHDKEALTMARRLIKEEGLLIGTTSGLLVACAVKAIKEFKLGKGKKVVVLLPDGTKNYLSKFVQDQWMEQRGFMPCINTKNLWWWDIKVTDLECKPTINVTISQSLDEVLTIMEKNSMNYLPVLEETGHVIGVAIRRNIENKLISSESSRTDQIVTCLDRMYSKLPKCSNLGLVSRALEVENYVLVLDSQGELDTPFCLLTSEDVLRITRAKKSP</sequence>
<comment type="catalytic activity">
    <reaction evidence="6">
        <text>L-homocysteine + L-serine = L,L-cystathionine + H2O</text>
        <dbReference type="Rhea" id="RHEA:10112"/>
        <dbReference type="ChEBI" id="CHEBI:15377"/>
        <dbReference type="ChEBI" id="CHEBI:33384"/>
        <dbReference type="ChEBI" id="CHEBI:58161"/>
        <dbReference type="ChEBI" id="CHEBI:58199"/>
        <dbReference type="EC" id="4.2.1.22"/>
    </reaction>
</comment>
<keyword evidence="7" id="KW-0129">CBS domain</keyword>
<feature type="domain" description="CBS" evidence="8">
    <location>
        <begin position="390"/>
        <end position="446"/>
    </location>
</feature>
<comment type="similarity">
    <text evidence="3">Belongs to the cysteine synthase/cystathionine beta-synthase family.</text>
</comment>
<dbReference type="SUPFAM" id="SSF54631">
    <property type="entry name" value="CBS-domain pair"/>
    <property type="match status" value="1"/>
</dbReference>
<dbReference type="SUPFAM" id="SSF53686">
    <property type="entry name" value="Tryptophan synthase beta subunit-like PLP-dependent enzymes"/>
    <property type="match status" value="1"/>
</dbReference>
<dbReference type="EC" id="4.2.1.22" evidence="4"/>
<evidence type="ECO:0000256" key="5">
    <source>
        <dbReference type="ARBA" id="ARBA00022898"/>
    </source>
</evidence>
<evidence type="ECO:0000256" key="1">
    <source>
        <dbReference type="ARBA" id="ARBA00001933"/>
    </source>
</evidence>
<gene>
    <name evidence="9" type="ORF">PSYICH_LOCUS253</name>
</gene>
<evidence type="ECO:0000256" key="2">
    <source>
        <dbReference type="ARBA" id="ARBA00005003"/>
    </source>
</evidence>
<dbReference type="CDD" id="cd01561">
    <property type="entry name" value="CBS_like"/>
    <property type="match status" value="1"/>
</dbReference>
<proteinExistence type="inferred from homology"/>
<dbReference type="Pfam" id="PF00291">
    <property type="entry name" value="PALP"/>
    <property type="match status" value="1"/>
</dbReference>
<dbReference type="FunFam" id="3.40.50.1100:FF:000118">
    <property type="entry name" value="Related to CYS4-cystathionine beta-synthase"/>
    <property type="match status" value="1"/>
</dbReference>
<name>A0A9P0G437_9CUCU</name>
<comment type="cofactor">
    <cofactor evidence="1">
        <name>pyridoxal 5'-phosphate</name>
        <dbReference type="ChEBI" id="CHEBI:597326"/>
    </cofactor>
</comment>
<dbReference type="PANTHER" id="PTHR10314">
    <property type="entry name" value="CYSTATHIONINE BETA-SYNTHASE"/>
    <property type="match status" value="1"/>
</dbReference>
<dbReference type="InterPro" id="IPR046342">
    <property type="entry name" value="CBS_dom_sf"/>
</dbReference>
<evidence type="ECO:0000313" key="9">
    <source>
        <dbReference type="EMBL" id="CAH1099213.1"/>
    </source>
</evidence>
<evidence type="ECO:0000313" key="10">
    <source>
        <dbReference type="Proteomes" id="UP001153636"/>
    </source>
</evidence>
<keyword evidence="5" id="KW-0663">Pyridoxal phosphate</keyword>
<dbReference type="InterPro" id="IPR050214">
    <property type="entry name" value="Cys_Synth/Cystath_Beta-Synth"/>
</dbReference>
<accession>A0A9P0G437</accession>
<dbReference type="PROSITE" id="PS51371">
    <property type="entry name" value="CBS"/>
    <property type="match status" value="1"/>
</dbReference>
<dbReference type="Gene3D" id="3.40.50.1100">
    <property type="match status" value="2"/>
</dbReference>
<comment type="pathway">
    <text evidence="2">Amino-acid biosynthesis; L-cysteine biosynthesis; L-cysteine from L-homocysteine and L-serine: step 1/2.</text>
</comment>
<dbReference type="Pfam" id="PF00571">
    <property type="entry name" value="CBS"/>
    <property type="match status" value="1"/>
</dbReference>
<evidence type="ECO:0000256" key="7">
    <source>
        <dbReference type="PROSITE-ProRule" id="PRU00703"/>
    </source>
</evidence>
<dbReference type="Proteomes" id="UP001153636">
    <property type="component" value="Chromosome 1"/>
</dbReference>